<dbReference type="PANTHER" id="PTHR24057">
    <property type="entry name" value="GLYCOGEN SYNTHASE KINASE-3 ALPHA"/>
    <property type="match status" value="1"/>
</dbReference>
<keyword evidence="14" id="KW-0505">Motor protein</keyword>
<dbReference type="InterPro" id="IPR050591">
    <property type="entry name" value="GSK-3"/>
</dbReference>
<evidence type="ECO:0000256" key="9">
    <source>
        <dbReference type="ARBA" id="ARBA00022737"/>
    </source>
</evidence>
<feature type="repeat" description="WD" evidence="16">
    <location>
        <begin position="950"/>
        <end position="975"/>
    </location>
</feature>
<evidence type="ECO:0000256" key="6">
    <source>
        <dbReference type="ARBA" id="ARBA00022574"/>
    </source>
</evidence>
<protein>
    <recommendedName>
        <fullName evidence="23">Non-specific serine/threonine protein kinase</fullName>
    </recommendedName>
</protein>
<keyword evidence="11" id="KW-0418">Kinase</keyword>
<evidence type="ECO:0000256" key="2">
    <source>
        <dbReference type="ARBA" id="ARBA00005527"/>
    </source>
</evidence>
<dbReference type="InterPro" id="IPR001810">
    <property type="entry name" value="F-box_dom"/>
</dbReference>
<dbReference type="SUPFAM" id="SSF56112">
    <property type="entry name" value="Protein kinase-like (PK-like)"/>
    <property type="match status" value="1"/>
</dbReference>
<feature type="domain" description="F-box" evidence="20">
    <location>
        <begin position="609"/>
        <end position="655"/>
    </location>
</feature>
<feature type="repeat" description="WD" evidence="16">
    <location>
        <begin position="1051"/>
        <end position="1074"/>
    </location>
</feature>
<dbReference type="InterPro" id="IPR022780">
    <property type="entry name" value="Dynein_light_int_chain"/>
</dbReference>
<dbReference type="SMART" id="SM00220">
    <property type="entry name" value="S_TKc"/>
    <property type="match status" value="1"/>
</dbReference>
<feature type="repeat" description="WD" evidence="16">
    <location>
        <begin position="782"/>
        <end position="828"/>
    </location>
</feature>
<dbReference type="Gene3D" id="2.130.10.10">
    <property type="entry name" value="YVTN repeat-like/Quinoprotein amine dehydrogenase"/>
    <property type="match status" value="3"/>
</dbReference>
<feature type="repeat" description="WD" evidence="16">
    <location>
        <begin position="829"/>
        <end position="868"/>
    </location>
</feature>
<evidence type="ECO:0000256" key="4">
    <source>
        <dbReference type="ARBA" id="ARBA00022490"/>
    </source>
</evidence>
<dbReference type="InterPro" id="IPR019775">
    <property type="entry name" value="WD40_repeat_CS"/>
</dbReference>
<dbReference type="InterPro" id="IPR000719">
    <property type="entry name" value="Prot_kinase_dom"/>
</dbReference>
<dbReference type="PRINTS" id="PR00320">
    <property type="entry name" value="GPROTEINBRPT"/>
</dbReference>
<dbReference type="SUPFAM" id="SSF50978">
    <property type="entry name" value="WD40 repeat-like"/>
    <property type="match status" value="1"/>
</dbReference>
<keyword evidence="6 16" id="KW-0853">WD repeat</keyword>
<dbReference type="GO" id="GO:0007165">
    <property type="term" value="P:signal transduction"/>
    <property type="evidence" value="ECO:0007669"/>
    <property type="project" value="TreeGrafter"/>
</dbReference>
<dbReference type="Pfam" id="PF05783">
    <property type="entry name" value="DLIC"/>
    <property type="match status" value="2"/>
</dbReference>
<dbReference type="PROSITE" id="PS50181">
    <property type="entry name" value="FBOX"/>
    <property type="match status" value="1"/>
</dbReference>
<dbReference type="SUPFAM" id="SSF81383">
    <property type="entry name" value="F-box domain"/>
    <property type="match status" value="1"/>
</dbReference>
<feature type="region of interest" description="Disordered" evidence="18">
    <location>
        <begin position="1671"/>
        <end position="1820"/>
    </location>
</feature>
<feature type="compositionally biased region" description="Basic and acidic residues" evidence="18">
    <location>
        <begin position="1590"/>
        <end position="1602"/>
    </location>
</feature>
<dbReference type="InterPro" id="IPR036322">
    <property type="entry name" value="WD40_repeat_dom_sf"/>
</dbReference>
<dbReference type="InterPro" id="IPR015943">
    <property type="entry name" value="WD40/YVTN_repeat-like_dom_sf"/>
</dbReference>
<evidence type="ECO:0000256" key="7">
    <source>
        <dbReference type="ARBA" id="ARBA00022679"/>
    </source>
</evidence>
<dbReference type="GO" id="GO:0005524">
    <property type="term" value="F:ATP binding"/>
    <property type="evidence" value="ECO:0007669"/>
    <property type="project" value="UniProtKB-UniRule"/>
</dbReference>
<dbReference type="GO" id="GO:0004712">
    <property type="term" value="F:protein serine/threonine/tyrosine kinase activity"/>
    <property type="evidence" value="ECO:0007669"/>
    <property type="project" value="TreeGrafter"/>
</dbReference>
<dbReference type="InterPro" id="IPR001680">
    <property type="entry name" value="WD40_rpt"/>
</dbReference>
<evidence type="ECO:0000256" key="11">
    <source>
        <dbReference type="ARBA" id="ARBA00022777"/>
    </source>
</evidence>
<keyword evidence="7" id="KW-0808">Transferase</keyword>
<evidence type="ECO:0000256" key="16">
    <source>
        <dbReference type="PROSITE-ProRule" id="PRU00221"/>
    </source>
</evidence>
<dbReference type="InterPro" id="IPR017441">
    <property type="entry name" value="Protein_kinase_ATP_BS"/>
</dbReference>
<comment type="caution">
    <text evidence="21">The sequence shown here is derived from an EMBL/GenBank/DDBJ whole genome shotgun (WGS) entry which is preliminary data.</text>
</comment>
<dbReference type="SMART" id="SM00320">
    <property type="entry name" value="WD40"/>
    <property type="match status" value="7"/>
</dbReference>
<dbReference type="GO" id="GO:0005874">
    <property type="term" value="C:microtubule"/>
    <property type="evidence" value="ECO:0007669"/>
    <property type="project" value="UniProtKB-KW"/>
</dbReference>
<feature type="compositionally biased region" description="Polar residues" evidence="18">
    <location>
        <begin position="1722"/>
        <end position="1741"/>
    </location>
</feature>
<name>A0A8H5H4C2_9AGAR</name>
<dbReference type="Gene3D" id="3.30.200.20">
    <property type="entry name" value="Phosphorylase Kinase, domain 1"/>
    <property type="match status" value="1"/>
</dbReference>
<feature type="compositionally biased region" description="Polar residues" evidence="18">
    <location>
        <begin position="1671"/>
        <end position="1688"/>
    </location>
</feature>
<dbReference type="GO" id="GO:0005737">
    <property type="term" value="C:cytoplasm"/>
    <property type="evidence" value="ECO:0007669"/>
    <property type="project" value="TreeGrafter"/>
</dbReference>
<evidence type="ECO:0000256" key="5">
    <source>
        <dbReference type="ARBA" id="ARBA00022527"/>
    </source>
</evidence>
<dbReference type="PROSITE" id="PS00108">
    <property type="entry name" value="PROTEIN_KINASE_ST"/>
    <property type="match status" value="1"/>
</dbReference>
<evidence type="ECO:0000256" key="15">
    <source>
        <dbReference type="ARBA" id="ARBA00023212"/>
    </source>
</evidence>
<keyword evidence="8" id="KW-0493">Microtubule</keyword>
<feature type="domain" description="Protein kinase" evidence="19">
    <location>
        <begin position="80"/>
        <end position="367"/>
    </location>
</feature>
<dbReference type="PROSITE" id="PS50294">
    <property type="entry name" value="WD_REPEATS_REGION"/>
    <property type="match status" value="5"/>
</dbReference>
<keyword evidence="4" id="KW-0963">Cytoplasm</keyword>
<evidence type="ECO:0000256" key="18">
    <source>
        <dbReference type="SAM" id="MobiDB-lite"/>
    </source>
</evidence>
<feature type="repeat" description="WD" evidence="16">
    <location>
        <begin position="1115"/>
        <end position="1147"/>
    </location>
</feature>
<feature type="compositionally biased region" description="Basic and acidic residues" evidence="18">
    <location>
        <begin position="1702"/>
        <end position="1711"/>
    </location>
</feature>
<dbReference type="InterPro" id="IPR008271">
    <property type="entry name" value="Ser/Thr_kinase_AS"/>
</dbReference>
<dbReference type="CDD" id="cd00200">
    <property type="entry name" value="WD40"/>
    <property type="match status" value="1"/>
</dbReference>
<feature type="region of interest" description="Disordered" evidence="18">
    <location>
        <begin position="475"/>
        <end position="495"/>
    </location>
</feature>
<dbReference type="FunFam" id="3.30.200.20:FF:000009">
    <property type="entry name" value="Glycogen synthase kinase-3 beta"/>
    <property type="match status" value="1"/>
</dbReference>
<keyword evidence="12 17" id="KW-0067">ATP-binding</keyword>
<feature type="compositionally biased region" description="Low complexity" evidence="18">
    <location>
        <begin position="1742"/>
        <end position="1762"/>
    </location>
</feature>
<feature type="region of interest" description="Disordered" evidence="18">
    <location>
        <begin position="1590"/>
        <end position="1628"/>
    </location>
</feature>
<evidence type="ECO:0008006" key="23">
    <source>
        <dbReference type="Google" id="ProtNLM"/>
    </source>
</evidence>
<evidence type="ECO:0000256" key="12">
    <source>
        <dbReference type="ARBA" id="ARBA00022840"/>
    </source>
</evidence>
<comment type="similarity">
    <text evidence="3">Belongs to the dynein light intermediate chain family.</text>
</comment>
<dbReference type="InterPro" id="IPR011009">
    <property type="entry name" value="Kinase-like_dom_sf"/>
</dbReference>
<accession>A0A8H5H4C2</accession>
<dbReference type="GO" id="GO:0004674">
    <property type="term" value="F:protein serine/threonine kinase activity"/>
    <property type="evidence" value="ECO:0007669"/>
    <property type="project" value="UniProtKB-KW"/>
</dbReference>
<dbReference type="Pfam" id="PF00400">
    <property type="entry name" value="WD40"/>
    <property type="match status" value="6"/>
</dbReference>
<evidence type="ECO:0000256" key="17">
    <source>
        <dbReference type="PROSITE-ProRule" id="PRU10141"/>
    </source>
</evidence>
<keyword evidence="22" id="KW-1185">Reference proteome</keyword>
<dbReference type="EMBL" id="JAACJN010000090">
    <property type="protein sequence ID" value="KAF5376534.1"/>
    <property type="molecule type" value="Genomic_DNA"/>
</dbReference>
<comment type="similarity">
    <text evidence="2">Belongs to the protein kinase superfamily. CMGC Ser/Thr protein kinase family. GSK-3 subfamily.</text>
</comment>
<evidence type="ECO:0000259" key="19">
    <source>
        <dbReference type="PROSITE" id="PS50011"/>
    </source>
</evidence>
<gene>
    <name evidence="21" type="ORF">D9757_008281</name>
</gene>
<dbReference type="GO" id="GO:0030154">
    <property type="term" value="P:cell differentiation"/>
    <property type="evidence" value="ECO:0007669"/>
    <property type="project" value="TreeGrafter"/>
</dbReference>
<dbReference type="PROSITE" id="PS50082">
    <property type="entry name" value="WD_REPEATS_2"/>
    <property type="match status" value="7"/>
</dbReference>
<dbReference type="Pfam" id="PF00069">
    <property type="entry name" value="Pkinase"/>
    <property type="match status" value="1"/>
</dbReference>
<sequence length="1820" mass="198639">MKPELSVLSSTPAAALVFSCSLFLFSNPGILAGSPSTHFQPMSTHGPINGVKISPIDDPTKVTKVIASDGKTGDHREISYTHCKVIGNGSFGVVFQAKIVPPPQEGEDIAIKKVLQDKRFKNRELQIMRLVSHPNVVDLRAFFYSNGDKKDEVYLNLMLEYVPETVYRASRHYTKLKQPMPMLQVKLYMYQLLRSLAYIHSVGICHRDIKPQNLLLNPATGVLKLCDFGSAKILVAGEPNVSYICSRYYRAPELIFGATNYTTNIDIWSTGCVMAELMLGQPLFPGESGIDQLVEIIKILGTPSREQIKTMNPNYMEHKFPQIKPHPFSKVFRPRTPPEAIDLVGKLLEYTPGARLSAVEAMVHSFFDELRVEGARMPNGKDFPPLFNFTREVRPDLIRRLVPPHCEPELASRNIVLDNFVPIPLEQMRITLNDEQMYKKILRLILPIGRYVSILPIMPSFPKPSTSTLCDPLPAPRLSSKDTSTPMRNNAQDVPEQSVALPKHVSDGARPIVIKSEPLRNGSTSLQQPPGRKLCVRHQRMADEGTNLKLQHSLDALSLEEREAVNAIWTNFSSSSHPRRALILQGLLTMCCFSQLSLLTEQLAHLIRIDPFTVLPREIALKILGYLDATSLCRAAQVRKKWKSLADDDILWRGICEQHIGQKCHKCGWGLPVLEKKRAYHHRLPLSLSSCPPPDTMSLKRGLDESADLTLTAPPLKRQRSEVLHSSDVDVDSSFFLLPPSDTPSSSASAPSPTTRPWKDVYSERMTIERNWRRGRCTVRTLKGHTDGVMCIQYSESLSHPLFPILISGSYDRTARVWNLETGAELHCLKGHARAIRALQFDDVKLITGSMDSTLRVWDWRRGRCIRTLTGHNEGVVCLNFDSNVLASGSVDATIKVWNLRTGGAFTLRGHQDWVNSVQLWDSLKSGQSSSSSTPVFDVPGCGAPQIDPGKMLFSASDDGTIRLWDLTERTCIKQLTGHVGQVQSIKLLMEDECDDATDVEVPSDSNNDHEERSPNHMVAQVASSTSSSSASTAVDNGRGKLLPPASRKPLLVSGSLDNTTKIWDIETAEPIQTFFGHIEGVWGVAVDKMRLVSGSHDRTIKVWNKDEGRCVTTLVGHTAAVSCVALGEDKIISGSDDCDIKIWSFSDYFRLFIAMYSQFGHSRLLFFIHYAMDYTARAHSPSADDDVELLDAPPQDLWSSILDSVSSSRSIPSKNVLVLGKPGSGKSTITTALLGKSSSNLGDEEDSGFALGYDWADVRDEGDEDTLARLSVYTVPSSSTSFTSLIPSFLPPRTALGHVSVIVILDWTQPWDFVQQLEMWLVGAWIGRGDNPKDGKDSKAAKDDGRELEVIREESRERWQYHLQHYTEPSSDSSIPSSTSSNALSNAAVLPLGPGTLTHNSAGVPIIVVCTKADLIDENVQGTGVSGMGGPIVVPGAGGITGGMVKGKGGEWEEKTDAVMQILRTICLKLSSQINGFDPTSTNLSTTNPSSNIIRNRFPFLHRPNTLDRDRVVIPAGWDSWGKITVLREFDPGLWGGGWERDLESTHDEDDGARKMYAALVPDGGVKSPPLPPFNSPTPEQAFLAKHYDESQNSRKAERDGGAGAPSSGSSGRERDPRGLFTKGGNQYGDGYGGGAYSNGPGIVGPMGSNSFSLPNVEKLFMEMETSAGVSLNGTGSFSSSTAGNNFGSNSLSTSTSSDRGLSDRQDRPGRTRPSTTRPSNILSPTGNAPSPSGTSSTSHAALIAALGGVGARGPTSPSLSPGGGSGGSPTSASNQTQHEVLQNFFQSLLSSKDRPGSAGSGGAGRERKKSTMSNESAE</sequence>
<dbReference type="InterPro" id="IPR036047">
    <property type="entry name" value="F-box-like_dom_sf"/>
</dbReference>
<dbReference type="GO" id="GO:0005634">
    <property type="term" value="C:nucleus"/>
    <property type="evidence" value="ECO:0007669"/>
    <property type="project" value="TreeGrafter"/>
</dbReference>
<organism evidence="21 22">
    <name type="scientific">Collybiopsis confluens</name>
    <dbReference type="NCBI Taxonomy" id="2823264"/>
    <lineage>
        <taxon>Eukaryota</taxon>
        <taxon>Fungi</taxon>
        <taxon>Dikarya</taxon>
        <taxon>Basidiomycota</taxon>
        <taxon>Agaricomycotina</taxon>
        <taxon>Agaricomycetes</taxon>
        <taxon>Agaricomycetidae</taxon>
        <taxon>Agaricales</taxon>
        <taxon>Marasmiineae</taxon>
        <taxon>Omphalotaceae</taxon>
        <taxon>Collybiopsis</taxon>
    </lineage>
</organism>
<dbReference type="PROSITE" id="PS50011">
    <property type="entry name" value="PROTEIN_KINASE_DOM"/>
    <property type="match status" value="1"/>
</dbReference>
<dbReference type="SUPFAM" id="SSF52540">
    <property type="entry name" value="P-loop containing nucleoside triphosphate hydrolases"/>
    <property type="match status" value="1"/>
</dbReference>
<dbReference type="CDD" id="cd14137">
    <property type="entry name" value="STKc_GSK3"/>
    <property type="match status" value="1"/>
</dbReference>
<reference evidence="21 22" key="1">
    <citation type="journal article" date="2020" name="ISME J.">
        <title>Uncovering the hidden diversity of litter-decomposition mechanisms in mushroom-forming fungi.</title>
        <authorList>
            <person name="Floudas D."/>
            <person name="Bentzer J."/>
            <person name="Ahren D."/>
            <person name="Johansson T."/>
            <person name="Persson P."/>
            <person name="Tunlid A."/>
        </authorList>
    </citation>
    <scope>NUCLEOTIDE SEQUENCE [LARGE SCALE GENOMIC DNA]</scope>
    <source>
        <strain evidence="21 22">CBS 406.79</strain>
    </source>
</reference>
<evidence type="ECO:0000313" key="22">
    <source>
        <dbReference type="Proteomes" id="UP000518752"/>
    </source>
</evidence>
<dbReference type="OrthoDB" id="5580488at2759"/>
<evidence type="ECO:0000256" key="13">
    <source>
        <dbReference type="ARBA" id="ARBA00023017"/>
    </source>
</evidence>
<keyword evidence="15" id="KW-0206">Cytoskeleton</keyword>
<evidence type="ECO:0000256" key="8">
    <source>
        <dbReference type="ARBA" id="ARBA00022701"/>
    </source>
</evidence>
<dbReference type="PROSITE" id="PS00107">
    <property type="entry name" value="PROTEIN_KINASE_ATP"/>
    <property type="match status" value="1"/>
</dbReference>
<evidence type="ECO:0000256" key="10">
    <source>
        <dbReference type="ARBA" id="ARBA00022741"/>
    </source>
</evidence>
<feature type="binding site" evidence="17">
    <location>
        <position position="113"/>
    </location>
    <ligand>
        <name>ATP</name>
        <dbReference type="ChEBI" id="CHEBI:30616"/>
    </ligand>
</feature>
<dbReference type="FunFam" id="1.10.510.10:FF:000055">
    <property type="entry name" value="Glycogen synthase kinase-3 beta"/>
    <property type="match status" value="1"/>
</dbReference>
<dbReference type="PANTHER" id="PTHR24057:SF0">
    <property type="entry name" value="PROTEIN KINASE SHAGGY-RELATED"/>
    <property type="match status" value="1"/>
</dbReference>
<evidence type="ECO:0000256" key="14">
    <source>
        <dbReference type="ARBA" id="ARBA00023175"/>
    </source>
</evidence>
<dbReference type="PROSITE" id="PS00678">
    <property type="entry name" value="WD_REPEATS_1"/>
    <property type="match status" value="4"/>
</dbReference>
<dbReference type="GO" id="GO:0030286">
    <property type="term" value="C:dynein complex"/>
    <property type="evidence" value="ECO:0007669"/>
    <property type="project" value="UniProtKB-KW"/>
</dbReference>
<evidence type="ECO:0000256" key="1">
    <source>
        <dbReference type="ARBA" id="ARBA00004245"/>
    </source>
</evidence>
<dbReference type="Proteomes" id="UP000518752">
    <property type="component" value="Unassembled WGS sequence"/>
</dbReference>
<dbReference type="Gene3D" id="1.10.510.10">
    <property type="entry name" value="Transferase(Phosphotransferase) domain 1"/>
    <property type="match status" value="1"/>
</dbReference>
<dbReference type="SMART" id="SM00256">
    <property type="entry name" value="FBOX"/>
    <property type="match status" value="1"/>
</dbReference>
<keyword evidence="9" id="KW-0677">Repeat</keyword>
<keyword evidence="5" id="KW-0723">Serine/threonine-protein kinase</keyword>
<comment type="subcellular location">
    <subcellularLocation>
        <location evidence="1">Cytoplasm</location>
        <location evidence="1">Cytoskeleton</location>
    </subcellularLocation>
</comment>
<feature type="repeat" description="WD" evidence="16">
    <location>
        <begin position="869"/>
        <end position="908"/>
    </location>
</feature>
<dbReference type="InterPro" id="IPR027417">
    <property type="entry name" value="P-loop_NTPase"/>
</dbReference>
<feature type="compositionally biased region" description="Low complexity" evidence="18">
    <location>
        <begin position="1689"/>
        <end position="1701"/>
    </location>
</feature>
<dbReference type="InterPro" id="IPR039192">
    <property type="entry name" value="STKc_GSK3"/>
</dbReference>
<keyword evidence="10 17" id="KW-0547">Nucleotide-binding</keyword>
<feature type="compositionally biased region" description="Polar residues" evidence="18">
    <location>
        <begin position="481"/>
        <end position="492"/>
    </location>
</feature>
<dbReference type="Gene3D" id="1.20.1280.50">
    <property type="match status" value="1"/>
</dbReference>
<feature type="repeat" description="WD" evidence="16">
    <location>
        <begin position="1075"/>
        <end position="1114"/>
    </location>
</feature>
<evidence type="ECO:0000259" key="20">
    <source>
        <dbReference type="PROSITE" id="PS50181"/>
    </source>
</evidence>
<feature type="compositionally biased region" description="Low complexity" evidence="18">
    <location>
        <begin position="1023"/>
        <end position="1034"/>
    </location>
</feature>
<feature type="compositionally biased region" description="Polar residues" evidence="18">
    <location>
        <begin position="1774"/>
        <end position="1792"/>
    </location>
</feature>
<dbReference type="CDD" id="cd22147">
    <property type="entry name" value="F-box_SpPof1-like"/>
    <property type="match status" value="1"/>
</dbReference>
<evidence type="ECO:0000256" key="3">
    <source>
        <dbReference type="ARBA" id="ARBA00006831"/>
    </source>
</evidence>
<evidence type="ECO:0000313" key="21">
    <source>
        <dbReference type="EMBL" id="KAF5376534.1"/>
    </source>
</evidence>
<dbReference type="Pfam" id="PF12937">
    <property type="entry name" value="F-box-like"/>
    <property type="match status" value="1"/>
</dbReference>
<dbReference type="PROSITE" id="PS51257">
    <property type="entry name" value="PROKAR_LIPOPROTEIN"/>
    <property type="match status" value="1"/>
</dbReference>
<keyword evidence="13" id="KW-0243">Dynein</keyword>
<feature type="region of interest" description="Disordered" evidence="18">
    <location>
        <begin position="998"/>
        <end position="1047"/>
    </location>
</feature>
<proteinExistence type="inferred from homology"/>
<dbReference type="InterPro" id="IPR020472">
    <property type="entry name" value="WD40_PAC1"/>
</dbReference>